<organism evidence="1 2">
    <name type="scientific">Kipferlia bialata</name>
    <dbReference type="NCBI Taxonomy" id="797122"/>
    <lineage>
        <taxon>Eukaryota</taxon>
        <taxon>Metamonada</taxon>
        <taxon>Carpediemonas-like organisms</taxon>
        <taxon>Kipferlia</taxon>
    </lineage>
</organism>
<feature type="non-terminal residue" evidence="1">
    <location>
        <position position="122"/>
    </location>
</feature>
<proteinExistence type="predicted"/>
<reference evidence="1 2" key="1">
    <citation type="journal article" date="2018" name="PLoS ONE">
        <title>The draft genome of Kipferlia bialata reveals reductive genome evolution in fornicate parasites.</title>
        <authorList>
            <person name="Tanifuji G."/>
            <person name="Takabayashi S."/>
            <person name="Kume K."/>
            <person name="Takagi M."/>
            <person name="Nakayama T."/>
            <person name="Kamikawa R."/>
            <person name="Inagaki Y."/>
            <person name="Hashimoto T."/>
        </authorList>
    </citation>
    <scope>NUCLEOTIDE SEQUENCE [LARGE SCALE GENOMIC DNA]</scope>
    <source>
        <strain evidence="1">NY0173</strain>
    </source>
</reference>
<gene>
    <name evidence="1" type="ORF">KIPB_010773</name>
</gene>
<comment type="caution">
    <text evidence="1">The sequence shown here is derived from an EMBL/GenBank/DDBJ whole genome shotgun (WGS) entry which is preliminary data.</text>
</comment>
<protein>
    <submittedName>
        <fullName evidence="1">Uncharacterized protein</fullName>
    </submittedName>
</protein>
<accession>A0A391NZ15</accession>
<name>A0A391NZ15_9EUKA</name>
<dbReference type="Proteomes" id="UP000265618">
    <property type="component" value="Unassembled WGS sequence"/>
</dbReference>
<dbReference type="EMBL" id="BDIP01004129">
    <property type="protein sequence ID" value="GCA63583.1"/>
    <property type="molecule type" value="Genomic_DNA"/>
</dbReference>
<evidence type="ECO:0000313" key="2">
    <source>
        <dbReference type="Proteomes" id="UP000265618"/>
    </source>
</evidence>
<evidence type="ECO:0000313" key="1">
    <source>
        <dbReference type="EMBL" id="GCA63583.1"/>
    </source>
</evidence>
<keyword evidence="2" id="KW-1185">Reference proteome</keyword>
<dbReference type="AlphaFoldDB" id="A0A391NZ15"/>
<sequence length="122" mass="14037">MPFQLQIGHLGAMFFAADRRDATVSHAIRRARLEERNRDHYAGVVQEHNHGLSRAKFESNNNPHERAAVARELKRLELISEHMQMKREQIRGMLDGQLAAFREYVQASAPTKQQMLEASMAK</sequence>